<gene>
    <name evidence="1" type="ORF">QBC38DRAFT_458624</name>
</gene>
<dbReference type="EMBL" id="MU865403">
    <property type="protein sequence ID" value="KAK4224109.1"/>
    <property type="molecule type" value="Genomic_DNA"/>
</dbReference>
<name>A0AAN7BIN0_9PEZI</name>
<sequence length="287" mass="34746">MQFAYFPKMMLSCRLPINPLELILQNADPDALFPNGQCFTHREYLARYGEYKYLNVCVKRSCYEIYATQADRELGQEQARVFDKVMRPNPESARIWKFKGTWYQKLHARMQLEGYWDYCYFQDDQLISKWEMAQEYIGQREWDIRIDVQKELREGFMGNCVRLDPGWETLYIEYKWHPYLEREWRRQKDVYCVLEGFLGECNDFRNVSFHRRSKLRPSCLDYDRGLELRFLDHFQVPAEPLLIKLAGQFRCQMLYHVTNRLDREKPCDFQICGRIHPDHPKVPRASE</sequence>
<reference evidence="1" key="1">
    <citation type="journal article" date="2023" name="Mol. Phylogenet. Evol.">
        <title>Genome-scale phylogeny and comparative genomics of the fungal order Sordariales.</title>
        <authorList>
            <person name="Hensen N."/>
            <person name="Bonometti L."/>
            <person name="Westerberg I."/>
            <person name="Brannstrom I.O."/>
            <person name="Guillou S."/>
            <person name="Cros-Aarteil S."/>
            <person name="Calhoun S."/>
            <person name="Haridas S."/>
            <person name="Kuo A."/>
            <person name="Mondo S."/>
            <person name="Pangilinan J."/>
            <person name="Riley R."/>
            <person name="LaButti K."/>
            <person name="Andreopoulos B."/>
            <person name="Lipzen A."/>
            <person name="Chen C."/>
            <person name="Yan M."/>
            <person name="Daum C."/>
            <person name="Ng V."/>
            <person name="Clum A."/>
            <person name="Steindorff A."/>
            <person name="Ohm R.A."/>
            <person name="Martin F."/>
            <person name="Silar P."/>
            <person name="Natvig D.O."/>
            <person name="Lalanne C."/>
            <person name="Gautier V."/>
            <person name="Ament-Velasquez S.L."/>
            <person name="Kruys A."/>
            <person name="Hutchinson M.I."/>
            <person name="Powell A.J."/>
            <person name="Barry K."/>
            <person name="Miller A.N."/>
            <person name="Grigoriev I.V."/>
            <person name="Debuchy R."/>
            <person name="Gladieux P."/>
            <person name="Hiltunen Thoren M."/>
            <person name="Johannesson H."/>
        </authorList>
    </citation>
    <scope>NUCLEOTIDE SEQUENCE</scope>
    <source>
        <strain evidence="1">CBS 990.96</strain>
    </source>
</reference>
<organism evidence="1 2">
    <name type="scientific">Podospora fimiseda</name>
    <dbReference type="NCBI Taxonomy" id="252190"/>
    <lineage>
        <taxon>Eukaryota</taxon>
        <taxon>Fungi</taxon>
        <taxon>Dikarya</taxon>
        <taxon>Ascomycota</taxon>
        <taxon>Pezizomycotina</taxon>
        <taxon>Sordariomycetes</taxon>
        <taxon>Sordariomycetidae</taxon>
        <taxon>Sordariales</taxon>
        <taxon>Podosporaceae</taxon>
        <taxon>Podospora</taxon>
    </lineage>
</organism>
<keyword evidence="2" id="KW-1185">Reference proteome</keyword>
<proteinExistence type="predicted"/>
<dbReference type="Proteomes" id="UP001301958">
    <property type="component" value="Unassembled WGS sequence"/>
</dbReference>
<evidence type="ECO:0000313" key="2">
    <source>
        <dbReference type="Proteomes" id="UP001301958"/>
    </source>
</evidence>
<dbReference type="AlphaFoldDB" id="A0AAN7BIN0"/>
<accession>A0AAN7BIN0</accession>
<protein>
    <submittedName>
        <fullName evidence="1">Uncharacterized protein</fullName>
    </submittedName>
</protein>
<reference evidence="1" key="2">
    <citation type="submission" date="2023-05" db="EMBL/GenBank/DDBJ databases">
        <authorList>
            <consortium name="Lawrence Berkeley National Laboratory"/>
            <person name="Steindorff A."/>
            <person name="Hensen N."/>
            <person name="Bonometti L."/>
            <person name="Westerberg I."/>
            <person name="Brannstrom I.O."/>
            <person name="Guillou S."/>
            <person name="Cros-Aarteil S."/>
            <person name="Calhoun S."/>
            <person name="Haridas S."/>
            <person name="Kuo A."/>
            <person name="Mondo S."/>
            <person name="Pangilinan J."/>
            <person name="Riley R."/>
            <person name="Labutti K."/>
            <person name="Andreopoulos B."/>
            <person name="Lipzen A."/>
            <person name="Chen C."/>
            <person name="Yanf M."/>
            <person name="Daum C."/>
            <person name="Ng V."/>
            <person name="Clum A."/>
            <person name="Ohm R."/>
            <person name="Martin F."/>
            <person name="Silar P."/>
            <person name="Natvig D."/>
            <person name="Lalanne C."/>
            <person name="Gautier V."/>
            <person name="Ament-Velasquez S.L."/>
            <person name="Kruys A."/>
            <person name="Hutchinson M.I."/>
            <person name="Powell A.J."/>
            <person name="Barry K."/>
            <person name="Miller A.N."/>
            <person name="Grigoriev I.V."/>
            <person name="Debuchy R."/>
            <person name="Gladieux P."/>
            <person name="Thoren M.H."/>
            <person name="Johannesson H."/>
        </authorList>
    </citation>
    <scope>NUCLEOTIDE SEQUENCE</scope>
    <source>
        <strain evidence="1">CBS 990.96</strain>
    </source>
</reference>
<comment type="caution">
    <text evidence="1">The sequence shown here is derived from an EMBL/GenBank/DDBJ whole genome shotgun (WGS) entry which is preliminary data.</text>
</comment>
<evidence type="ECO:0000313" key="1">
    <source>
        <dbReference type="EMBL" id="KAK4224109.1"/>
    </source>
</evidence>